<accession>A0A385SEL1</accession>
<proteinExistence type="predicted"/>
<organism evidence="1 2">
    <name type="scientific">Chryseolinea soli</name>
    <dbReference type="NCBI Taxonomy" id="2321403"/>
    <lineage>
        <taxon>Bacteria</taxon>
        <taxon>Pseudomonadati</taxon>
        <taxon>Bacteroidota</taxon>
        <taxon>Cytophagia</taxon>
        <taxon>Cytophagales</taxon>
        <taxon>Fulvivirgaceae</taxon>
        <taxon>Chryseolinea</taxon>
    </lineage>
</organism>
<dbReference type="RefSeq" id="WP_119752651.1">
    <property type="nucleotide sequence ID" value="NZ_CP032382.1"/>
</dbReference>
<dbReference type="EMBL" id="CP032382">
    <property type="protein sequence ID" value="AYB29332.1"/>
    <property type="molecule type" value="Genomic_DNA"/>
</dbReference>
<dbReference type="AlphaFoldDB" id="A0A385SEL1"/>
<evidence type="ECO:0000313" key="2">
    <source>
        <dbReference type="Proteomes" id="UP000266183"/>
    </source>
</evidence>
<name>A0A385SEL1_9BACT</name>
<sequence>MQRTFTCFETNFAVWFPNNSQSSTNGGTKFMNNAQLFVDGAPLTTKLVSNLMADDRKVNAKHPLFVADAGHY</sequence>
<gene>
    <name evidence="1" type="ORF">D4L85_01475</name>
</gene>
<protein>
    <submittedName>
        <fullName evidence="1">Uncharacterized protein</fullName>
    </submittedName>
</protein>
<dbReference type="Proteomes" id="UP000266183">
    <property type="component" value="Chromosome"/>
</dbReference>
<dbReference type="KEGG" id="chk:D4L85_01475"/>
<evidence type="ECO:0000313" key="1">
    <source>
        <dbReference type="EMBL" id="AYB29332.1"/>
    </source>
</evidence>
<keyword evidence="2" id="KW-1185">Reference proteome</keyword>
<reference evidence="2" key="1">
    <citation type="submission" date="2018-09" db="EMBL/GenBank/DDBJ databases">
        <title>Chryseolinea sp. KIS68-18 isolated from soil.</title>
        <authorList>
            <person name="Weon H.-Y."/>
            <person name="Kwon S.-W."/>
            <person name="Lee S.A."/>
        </authorList>
    </citation>
    <scope>NUCLEOTIDE SEQUENCE [LARGE SCALE GENOMIC DNA]</scope>
    <source>
        <strain evidence="2">KIS68-18</strain>
    </source>
</reference>